<keyword evidence="7 20" id="KW-0326">Glycosidase</keyword>
<reference evidence="23" key="1">
    <citation type="submission" date="2025-08" db="UniProtKB">
        <authorList>
            <consortium name="RefSeq"/>
        </authorList>
    </citation>
    <scope>IDENTIFICATION</scope>
</reference>
<dbReference type="GeneID" id="106079679"/>
<evidence type="ECO:0000256" key="13">
    <source>
        <dbReference type="ARBA" id="ARBA00052085"/>
    </source>
</evidence>
<dbReference type="EC" id="3.2.1.46" evidence="3"/>
<dbReference type="OrthoDB" id="65569at2759"/>
<comment type="catalytic activity">
    <reaction evidence="13">
        <text>beta-D-glucosyl-(1&lt;-&gt;1)-sphing-4-enine + H2O = sphing-4-enine + D-glucose</text>
        <dbReference type="Rhea" id="RHEA:59288"/>
        <dbReference type="ChEBI" id="CHEBI:4167"/>
        <dbReference type="ChEBI" id="CHEBI:15377"/>
        <dbReference type="ChEBI" id="CHEBI:57756"/>
        <dbReference type="ChEBI" id="CHEBI:83992"/>
    </reaction>
    <physiologicalReaction direction="left-to-right" evidence="13">
        <dbReference type="Rhea" id="RHEA:59289"/>
    </physiologicalReaction>
</comment>
<dbReference type="EC" id="3.2.1.21" evidence="4"/>
<evidence type="ECO:0000256" key="4">
    <source>
        <dbReference type="ARBA" id="ARBA00012744"/>
    </source>
</evidence>
<evidence type="ECO:0000256" key="10">
    <source>
        <dbReference type="ARBA" id="ARBA00050809"/>
    </source>
</evidence>
<comment type="catalytic activity">
    <reaction evidence="12">
        <text>beta-D-glucosyl-(1&lt;-&gt;1)-N-octadecanoylsphing-4-enine + H2O = N-octadecanoylsphing-4-enine + D-glucose</text>
        <dbReference type="Rhea" id="RHEA:59284"/>
        <dbReference type="ChEBI" id="CHEBI:4167"/>
        <dbReference type="ChEBI" id="CHEBI:15377"/>
        <dbReference type="ChEBI" id="CHEBI:72961"/>
        <dbReference type="ChEBI" id="CHEBI:84719"/>
    </reaction>
    <physiologicalReaction direction="left-to-right" evidence="12">
        <dbReference type="Rhea" id="RHEA:59285"/>
    </physiologicalReaction>
</comment>
<feature type="chain" id="PRO_5040891236" description="Cytosolic beta-glucosidase" evidence="21">
    <location>
        <begin position="21"/>
        <end position="975"/>
    </location>
</feature>
<evidence type="ECO:0000256" key="12">
    <source>
        <dbReference type="ARBA" id="ARBA00051666"/>
    </source>
</evidence>
<dbReference type="AlphaFoldDB" id="A0A9W3AJY8"/>
<dbReference type="PRINTS" id="PR00131">
    <property type="entry name" value="GLHYDRLASE1"/>
</dbReference>
<evidence type="ECO:0000256" key="16">
    <source>
        <dbReference type="ARBA" id="ARBA00079026"/>
    </source>
</evidence>
<dbReference type="InterPro" id="IPR018120">
    <property type="entry name" value="Glyco_hydro_1_AS"/>
</dbReference>
<comment type="catalytic activity">
    <reaction evidence="8">
        <text>a beta-D-galactosyl-(1&lt;-&gt;1')-N-acylsphing-4-enine + H2O = an N-acylsphing-4-enine + D-galactose</text>
        <dbReference type="Rhea" id="RHEA:14297"/>
        <dbReference type="ChEBI" id="CHEBI:4139"/>
        <dbReference type="ChEBI" id="CHEBI:15377"/>
        <dbReference type="ChEBI" id="CHEBI:18390"/>
        <dbReference type="ChEBI" id="CHEBI:52639"/>
        <dbReference type="EC" id="3.2.1.46"/>
    </reaction>
    <physiologicalReaction direction="left-to-right" evidence="8">
        <dbReference type="Rhea" id="RHEA:14298"/>
    </physiologicalReaction>
</comment>
<dbReference type="SUPFAM" id="SSF51445">
    <property type="entry name" value="(Trans)glycosidases"/>
    <property type="match status" value="2"/>
</dbReference>
<organism evidence="22 23">
    <name type="scientific">Biomphalaria glabrata</name>
    <name type="common">Bloodfluke planorb</name>
    <name type="synonym">Freshwater snail</name>
    <dbReference type="NCBI Taxonomy" id="6526"/>
    <lineage>
        <taxon>Eukaryota</taxon>
        <taxon>Metazoa</taxon>
        <taxon>Spiralia</taxon>
        <taxon>Lophotrochozoa</taxon>
        <taxon>Mollusca</taxon>
        <taxon>Gastropoda</taxon>
        <taxon>Heterobranchia</taxon>
        <taxon>Euthyneura</taxon>
        <taxon>Panpulmonata</taxon>
        <taxon>Hygrophila</taxon>
        <taxon>Lymnaeoidea</taxon>
        <taxon>Planorbidae</taxon>
        <taxon>Biomphalaria</taxon>
    </lineage>
</organism>
<dbReference type="InterPro" id="IPR001360">
    <property type="entry name" value="Glyco_hydro_1"/>
</dbReference>
<dbReference type="RefSeq" id="XP_055887514.1">
    <property type="nucleotide sequence ID" value="XM_056031539.1"/>
</dbReference>
<comment type="similarity">
    <text evidence="14">Belongs to the glycosyl hydrolase 1 family. Klotho subfamily.</text>
</comment>
<dbReference type="InterPro" id="IPR033132">
    <property type="entry name" value="GH_1_N_CS"/>
</dbReference>
<dbReference type="OMA" id="SHTEVWH"/>
<keyword evidence="6" id="KW-0325">Glycoprotein</keyword>
<dbReference type="Gene3D" id="3.20.20.80">
    <property type="entry name" value="Glycosidases"/>
    <property type="match status" value="2"/>
</dbReference>
<dbReference type="FunFam" id="3.20.20.80:FF:000011">
    <property type="entry name" value="Cytosolic beta-glucosidase"/>
    <property type="match status" value="1"/>
</dbReference>
<evidence type="ECO:0000256" key="5">
    <source>
        <dbReference type="ARBA" id="ARBA00022801"/>
    </source>
</evidence>
<evidence type="ECO:0000256" key="11">
    <source>
        <dbReference type="ARBA" id="ARBA00051414"/>
    </source>
</evidence>
<dbReference type="FunFam" id="3.20.20.80:FF:000013">
    <property type="entry name" value="lactase-phlorizin hydrolase"/>
    <property type="match status" value="1"/>
</dbReference>
<feature type="signal peptide" evidence="21">
    <location>
        <begin position="1"/>
        <end position="20"/>
    </location>
</feature>
<protein>
    <recommendedName>
        <fullName evidence="15">Cytosolic beta-glucosidase</fullName>
        <ecNumber evidence="4">3.2.1.21</ecNumber>
        <ecNumber evidence="3">3.2.1.46</ecNumber>
    </recommendedName>
    <alternativeName>
        <fullName evidence="16">Cytosolic galactosylceramidase</fullName>
    </alternativeName>
    <alternativeName>
        <fullName evidence="18">Cytosolic glucosylceramidase</fullName>
    </alternativeName>
    <alternativeName>
        <fullName evidence="17">Cytosolic glycosylceramidase</fullName>
    </alternativeName>
</protein>
<comment type="catalytic activity">
    <reaction evidence="9">
        <text>beta-D-galactosyl-(1&lt;-&gt;1)-sphing-4-enine + H2O = sphing-4-enine + D-galactose</text>
        <dbReference type="Rhea" id="RHEA:43908"/>
        <dbReference type="ChEBI" id="CHEBI:4139"/>
        <dbReference type="ChEBI" id="CHEBI:15377"/>
        <dbReference type="ChEBI" id="CHEBI:57756"/>
        <dbReference type="ChEBI" id="CHEBI:57934"/>
    </reaction>
    <physiologicalReaction direction="left-to-right" evidence="9">
        <dbReference type="Rhea" id="RHEA:43909"/>
    </physiologicalReaction>
</comment>
<keyword evidence="22" id="KW-1185">Reference proteome</keyword>
<evidence type="ECO:0000313" key="23">
    <source>
        <dbReference type="RefSeq" id="XP_055887514.1"/>
    </source>
</evidence>
<evidence type="ECO:0000256" key="17">
    <source>
        <dbReference type="ARBA" id="ARBA00081896"/>
    </source>
</evidence>
<sequence>MKDTNFVFFVLILAVLNVGAELTFDKYPEHFIFGVGSAAYVTEGAWDIDGKGPSIWDEFSIKSGWTESSDGGQIAANGYNYVKEDVQRLKQLGVSHYKLSLSWPRLLPHGTNSSINEAGFQYYDYVFDELLANGIKPFVALYHWDLPQTLQDDGGWLSSDSITWFKDYANLCFERYGDRVKLWTTIEDPFSIAYKGYVTGEHAPGFQHSGNEYKVGHQLLLAHAEVYQLYQSKFRGHQGGEVGLTISSDWYVASTEDEDDIDAARRALIFRVGWFLEPLYRGDYPRIMKQRIAHKRKTLGYRHQKLPKFTSEDKAKLIGATDFIGISHFKTKLVTGQVNTSPSPGFYNDQDLVLSVDPSWPKLEYRPELNHESDRRLTGFGLEELLKYVTSSYDRPVIYVTQNGLDTCGTLKDQHRIEYIRDYTNSVLQAIKCGSEVRGYFLWSLMDGFDWEKGYKSKSGLYYVDFDRDDRPRYPRSSVEFYRSLIAHRGLTEDLISYRAYAQDRDEFYYGKFPDHFEWGVATSAYQIEGGWNEDGKGPSIWDKFAHKGRLLGKVTGDVTCDSYHLYEEDVRILSELGVNFYHLSLSWSRILPDGTAGSYNQKGVDYYNNIINALLARNITLMVALYHWDLPQALEDKGGFRSDLIVDWFEDYARICFEQFGDRVKLWLTFNEAYVISFFGYGVGEHAPGVRDPGVGVYKAAHNIIRSHTRAYHLYTNHFKEKYGGSVSIALDIEWKEPLTDSEEDYLAADRAIQFKLGWFGNAIFGGSGDYPEVMKHYVAEKSRRQGFSSSRLPEFTEEEKKLNNGAFDYLGLNHYTTHLVTQSNTTTMRPHYEDDQDIEILNDPCWAPCKADWLRVNPWGIRYILRWIKEHYGNPPIYITENGRATDDSLEDWDRIYYYKYYINEVLKAIRLDNVDVRGYSAWSLMDNLEWTNGFDERFGFYHVDFTSSKRPRRPKQSAYFYRELIANNGFPR</sequence>
<keyword evidence="5 20" id="KW-0378">Hydrolase</keyword>
<evidence type="ECO:0000313" key="22">
    <source>
        <dbReference type="Proteomes" id="UP001165740"/>
    </source>
</evidence>
<dbReference type="GO" id="GO:0016052">
    <property type="term" value="P:carbohydrate catabolic process"/>
    <property type="evidence" value="ECO:0007669"/>
    <property type="project" value="UniProtKB-ARBA"/>
</dbReference>
<dbReference type="InterPro" id="IPR017853">
    <property type="entry name" value="GH"/>
</dbReference>
<evidence type="ECO:0000256" key="19">
    <source>
        <dbReference type="PROSITE-ProRule" id="PRU10055"/>
    </source>
</evidence>
<dbReference type="PROSITE" id="PS00572">
    <property type="entry name" value="GLYCOSYL_HYDROL_F1_1"/>
    <property type="match status" value="1"/>
</dbReference>
<evidence type="ECO:0000256" key="8">
    <source>
        <dbReference type="ARBA" id="ARBA00033698"/>
    </source>
</evidence>
<name>A0A9W3AJY8_BIOGL</name>
<dbReference type="GO" id="GO:0008422">
    <property type="term" value="F:beta-glucosidase activity"/>
    <property type="evidence" value="ECO:0007669"/>
    <property type="project" value="UniProtKB-EC"/>
</dbReference>
<evidence type="ECO:0000256" key="7">
    <source>
        <dbReference type="ARBA" id="ARBA00023295"/>
    </source>
</evidence>
<comment type="catalytic activity">
    <reaction evidence="11">
        <text>a beta-D-xylosyl-(1&lt;-&gt;1')-N-acylsphing-4-enine + cholesterol = cholesteryl 3-beta-D-xyloside + an N-acylsphing-4-enine</text>
        <dbReference type="Rhea" id="RHEA:70239"/>
        <dbReference type="ChEBI" id="CHEBI:16113"/>
        <dbReference type="ChEBI" id="CHEBI:52639"/>
        <dbReference type="ChEBI" id="CHEBI:189067"/>
        <dbReference type="ChEBI" id="CHEBI:189068"/>
    </reaction>
    <physiologicalReaction direction="left-to-right" evidence="11">
        <dbReference type="Rhea" id="RHEA:70240"/>
    </physiologicalReaction>
    <physiologicalReaction direction="right-to-left" evidence="11">
        <dbReference type="Rhea" id="RHEA:70241"/>
    </physiologicalReaction>
</comment>
<comment type="catalytic activity">
    <reaction evidence="10">
        <text>beta-D-galactosyl-(1&lt;-&gt;1')-N-octadecanoylsphing-4-enine + H2O = N-octadecanoylsphing-4-enine + D-galactose</text>
        <dbReference type="Rhea" id="RHEA:59292"/>
        <dbReference type="ChEBI" id="CHEBI:4139"/>
        <dbReference type="ChEBI" id="CHEBI:15377"/>
        <dbReference type="ChEBI" id="CHEBI:72961"/>
        <dbReference type="ChEBI" id="CHEBI:84720"/>
    </reaction>
    <physiologicalReaction direction="left-to-right" evidence="10">
        <dbReference type="Rhea" id="RHEA:59293"/>
    </physiologicalReaction>
</comment>
<evidence type="ECO:0000256" key="14">
    <source>
        <dbReference type="ARBA" id="ARBA00060858"/>
    </source>
</evidence>
<gene>
    <name evidence="23" type="primary">LOC106079679</name>
</gene>
<proteinExistence type="inferred from homology"/>
<evidence type="ECO:0000256" key="1">
    <source>
        <dbReference type="ARBA" id="ARBA00000448"/>
    </source>
</evidence>
<keyword evidence="21" id="KW-0732">Signal</keyword>
<evidence type="ECO:0000256" key="21">
    <source>
        <dbReference type="SAM" id="SignalP"/>
    </source>
</evidence>
<dbReference type="PANTHER" id="PTHR10353">
    <property type="entry name" value="GLYCOSYL HYDROLASE"/>
    <property type="match status" value="1"/>
</dbReference>
<dbReference type="Proteomes" id="UP001165740">
    <property type="component" value="Chromosome 6"/>
</dbReference>
<feature type="active site" description="Nucleophile" evidence="19">
    <location>
        <position position="883"/>
    </location>
</feature>
<evidence type="ECO:0000256" key="6">
    <source>
        <dbReference type="ARBA" id="ARBA00023180"/>
    </source>
</evidence>
<dbReference type="Pfam" id="PF00232">
    <property type="entry name" value="Glyco_hydro_1"/>
    <property type="match status" value="2"/>
</dbReference>
<evidence type="ECO:0000256" key="20">
    <source>
        <dbReference type="RuleBase" id="RU004468"/>
    </source>
</evidence>
<dbReference type="PANTHER" id="PTHR10353:SF36">
    <property type="entry name" value="LP05116P"/>
    <property type="match status" value="1"/>
</dbReference>
<evidence type="ECO:0000256" key="15">
    <source>
        <dbReference type="ARBA" id="ARBA00068094"/>
    </source>
</evidence>
<evidence type="ECO:0000256" key="18">
    <source>
        <dbReference type="ARBA" id="ARBA00083229"/>
    </source>
</evidence>
<evidence type="ECO:0000256" key="9">
    <source>
        <dbReference type="ARBA" id="ARBA00048813"/>
    </source>
</evidence>
<dbReference type="GO" id="GO:0004336">
    <property type="term" value="F:galactosylceramidase activity"/>
    <property type="evidence" value="ECO:0007669"/>
    <property type="project" value="UniProtKB-EC"/>
</dbReference>
<comment type="catalytic activity">
    <reaction evidence="1">
        <text>Hydrolysis of terminal, non-reducing beta-D-glucosyl residues with release of beta-D-glucose.</text>
        <dbReference type="EC" id="3.2.1.21"/>
    </reaction>
</comment>
<evidence type="ECO:0000256" key="3">
    <source>
        <dbReference type="ARBA" id="ARBA00012657"/>
    </source>
</evidence>
<comment type="subunit">
    <text evidence="2">Homodimer.</text>
</comment>
<dbReference type="PROSITE" id="PS00653">
    <property type="entry name" value="GLYCOSYL_HYDROL_F1_2"/>
    <property type="match status" value="1"/>
</dbReference>
<evidence type="ECO:0000256" key="2">
    <source>
        <dbReference type="ARBA" id="ARBA00011738"/>
    </source>
</evidence>
<accession>A0A9W3AJY8</accession>